<protein>
    <submittedName>
        <fullName evidence="1">Uncharacterized protein</fullName>
    </submittedName>
</protein>
<feature type="non-terminal residue" evidence="1">
    <location>
        <position position="1"/>
    </location>
</feature>
<organism evidence="1">
    <name type="scientific">marine sediment metagenome</name>
    <dbReference type="NCBI Taxonomy" id="412755"/>
    <lineage>
        <taxon>unclassified sequences</taxon>
        <taxon>metagenomes</taxon>
        <taxon>ecological metagenomes</taxon>
    </lineage>
</organism>
<dbReference type="AlphaFoldDB" id="A0A0F9F9V1"/>
<sequence>ANPTWDSLANLVSMGTGDRIEVDRRNHD</sequence>
<gene>
    <name evidence="1" type="ORF">LCGC14_2269140</name>
</gene>
<comment type="caution">
    <text evidence="1">The sequence shown here is derived from an EMBL/GenBank/DDBJ whole genome shotgun (WGS) entry which is preliminary data.</text>
</comment>
<name>A0A0F9F9V1_9ZZZZ</name>
<evidence type="ECO:0000313" key="1">
    <source>
        <dbReference type="EMBL" id="KKL54060.1"/>
    </source>
</evidence>
<reference evidence="1" key="1">
    <citation type="journal article" date="2015" name="Nature">
        <title>Complex archaea that bridge the gap between prokaryotes and eukaryotes.</title>
        <authorList>
            <person name="Spang A."/>
            <person name="Saw J.H."/>
            <person name="Jorgensen S.L."/>
            <person name="Zaremba-Niedzwiedzka K."/>
            <person name="Martijn J."/>
            <person name="Lind A.E."/>
            <person name="van Eijk R."/>
            <person name="Schleper C."/>
            <person name="Guy L."/>
            <person name="Ettema T.J."/>
        </authorList>
    </citation>
    <scope>NUCLEOTIDE SEQUENCE</scope>
</reference>
<dbReference type="EMBL" id="LAZR01031332">
    <property type="protein sequence ID" value="KKL54060.1"/>
    <property type="molecule type" value="Genomic_DNA"/>
</dbReference>
<accession>A0A0F9F9V1</accession>
<proteinExistence type="predicted"/>